<protein>
    <submittedName>
        <fullName evidence="1">Uncharacterized protein</fullName>
    </submittedName>
</protein>
<evidence type="ECO:0000313" key="1">
    <source>
        <dbReference type="EMBL" id="CDW20182.1"/>
    </source>
</evidence>
<dbReference type="EMBL" id="HACA01002821">
    <property type="protein sequence ID" value="CDW20182.1"/>
    <property type="molecule type" value="Transcribed_RNA"/>
</dbReference>
<proteinExistence type="predicted"/>
<organism evidence="1">
    <name type="scientific">Lepeophtheirus salmonis</name>
    <name type="common">Salmon louse</name>
    <name type="synonym">Caligus salmonis</name>
    <dbReference type="NCBI Taxonomy" id="72036"/>
    <lineage>
        <taxon>Eukaryota</taxon>
        <taxon>Metazoa</taxon>
        <taxon>Ecdysozoa</taxon>
        <taxon>Arthropoda</taxon>
        <taxon>Crustacea</taxon>
        <taxon>Multicrustacea</taxon>
        <taxon>Hexanauplia</taxon>
        <taxon>Copepoda</taxon>
        <taxon>Siphonostomatoida</taxon>
        <taxon>Caligidae</taxon>
        <taxon>Lepeophtheirus</taxon>
    </lineage>
</organism>
<sequence>MGILEESEASRLSNEICNRSRGEIQQSKVSAASSSGISLASGCCTVAQLIQADQVPFY</sequence>
<accession>A0A0K2T3K9</accession>
<reference evidence="1" key="1">
    <citation type="submission" date="2014-05" db="EMBL/GenBank/DDBJ databases">
        <authorList>
            <person name="Chronopoulou M."/>
        </authorList>
    </citation>
    <scope>NUCLEOTIDE SEQUENCE</scope>
    <source>
        <tissue evidence="1">Whole organism</tissue>
    </source>
</reference>
<dbReference type="AlphaFoldDB" id="A0A0K2T3K9"/>
<name>A0A0K2T3K9_LEPSM</name>